<dbReference type="PANTHER" id="PTHR18841">
    <property type="entry name" value="VITELLINE MEMBRANE OUTER LAYER PROTEIN I-RELATED"/>
    <property type="match status" value="1"/>
</dbReference>
<dbReference type="EMBL" id="JAIPUX010001232">
    <property type="protein sequence ID" value="KAH0625151.1"/>
    <property type="molecule type" value="Genomic_DNA"/>
</dbReference>
<organism evidence="2 3">
    <name type="scientific">Phrynosoma platyrhinos</name>
    <name type="common">Desert horned lizard</name>
    <dbReference type="NCBI Taxonomy" id="52577"/>
    <lineage>
        <taxon>Eukaryota</taxon>
        <taxon>Metazoa</taxon>
        <taxon>Chordata</taxon>
        <taxon>Craniata</taxon>
        <taxon>Vertebrata</taxon>
        <taxon>Euteleostomi</taxon>
        <taxon>Lepidosauria</taxon>
        <taxon>Squamata</taxon>
        <taxon>Bifurcata</taxon>
        <taxon>Unidentata</taxon>
        <taxon>Episquamata</taxon>
        <taxon>Toxicofera</taxon>
        <taxon>Iguania</taxon>
        <taxon>Phrynosomatidae</taxon>
        <taxon>Phrynosomatinae</taxon>
        <taxon>Phrynosoma</taxon>
    </lineage>
</organism>
<name>A0ABQ7T6Y8_PHRPL</name>
<dbReference type="PANTHER" id="PTHR18841:SF2">
    <property type="entry name" value="VITELLINE MEMBRANE OUTER LAYER PROTEIN 1 HOMOLOG"/>
    <property type="match status" value="1"/>
</dbReference>
<protein>
    <recommendedName>
        <fullName evidence="4">Vitelline membrane outer layer protein 1</fullName>
    </recommendedName>
</protein>
<dbReference type="Gene3D" id="2.100.10.20">
    <property type="entry name" value="Vitelline membrane outer layer protein I (VOMI)"/>
    <property type="match status" value="1"/>
</dbReference>
<sequence length="151" mass="16771">MQVHHPKERNNTGESRTAERQLLLISLLILMVQPYQGPLVWNDDTSLNSIRLHCTDGSVVESKAGPGNLVSFSLQVDKYQGPIDYVAANNVQFSCEDGTILVGKSHNWGSFGSWSKRCPVGAICGLQTRVQDKRRSSDETGLNDVKFFCCR</sequence>
<gene>
    <name evidence="2" type="ORF">JD844_033303</name>
</gene>
<evidence type="ECO:0000313" key="2">
    <source>
        <dbReference type="EMBL" id="KAH0625151.1"/>
    </source>
</evidence>
<evidence type="ECO:0008006" key="4">
    <source>
        <dbReference type="Google" id="ProtNLM"/>
    </source>
</evidence>
<dbReference type="InterPro" id="IPR036706">
    <property type="entry name" value="VOMI_sf"/>
</dbReference>
<evidence type="ECO:0000256" key="1">
    <source>
        <dbReference type="SAM" id="SignalP"/>
    </source>
</evidence>
<feature type="signal peptide" evidence="1">
    <location>
        <begin position="1"/>
        <end position="37"/>
    </location>
</feature>
<dbReference type="Pfam" id="PF03762">
    <property type="entry name" value="VOMI"/>
    <property type="match status" value="1"/>
</dbReference>
<dbReference type="SUPFAM" id="SSF51092">
    <property type="entry name" value="Vitelline membrane outer protein-I (VMO-I)"/>
    <property type="match status" value="1"/>
</dbReference>
<dbReference type="InterPro" id="IPR005515">
    <property type="entry name" value="VOMI"/>
</dbReference>
<reference evidence="2 3" key="1">
    <citation type="journal article" date="2022" name="Gigascience">
        <title>A chromosome-level genome assembly and annotation of the desert horned lizard, Phrynosoma platyrhinos, provides insight into chromosomal rearrangements among reptiles.</title>
        <authorList>
            <person name="Koochekian N."/>
            <person name="Ascanio A."/>
            <person name="Farleigh K."/>
            <person name="Card D.C."/>
            <person name="Schield D.R."/>
            <person name="Castoe T.A."/>
            <person name="Jezkova T."/>
        </authorList>
    </citation>
    <scope>NUCLEOTIDE SEQUENCE [LARGE SCALE GENOMIC DNA]</scope>
    <source>
        <strain evidence="2">NK-2021</strain>
    </source>
</reference>
<keyword evidence="3" id="KW-1185">Reference proteome</keyword>
<evidence type="ECO:0000313" key="3">
    <source>
        <dbReference type="Proteomes" id="UP000826234"/>
    </source>
</evidence>
<comment type="caution">
    <text evidence="2">The sequence shown here is derived from an EMBL/GenBank/DDBJ whole genome shotgun (WGS) entry which is preliminary data.</text>
</comment>
<feature type="chain" id="PRO_5046260532" description="Vitelline membrane outer layer protein 1" evidence="1">
    <location>
        <begin position="38"/>
        <end position="151"/>
    </location>
</feature>
<proteinExistence type="predicted"/>
<dbReference type="Proteomes" id="UP000826234">
    <property type="component" value="Unassembled WGS sequence"/>
</dbReference>
<accession>A0ABQ7T6Y8</accession>
<keyword evidence="1" id="KW-0732">Signal</keyword>